<evidence type="ECO:0000256" key="1">
    <source>
        <dbReference type="SAM" id="MobiDB-lite"/>
    </source>
</evidence>
<dbReference type="EMBL" id="RYZZ01000010">
    <property type="protein sequence ID" value="RUQ29369.1"/>
    <property type="molecule type" value="Genomic_DNA"/>
</dbReference>
<protein>
    <submittedName>
        <fullName evidence="3">Uncharacterized protein</fullName>
    </submittedName>
</protein>
<dbReference type="RefSeq" id="WP_126864782.1">
    <property type="nucleotide sequence ID" value="NZ_JAUSTX010000006.1"/>
</dbReference>
<evidence type="ECO:0000256" key="2">
    <source>
        <dbReference type="SAM" id="Phobius"/>
    </source>
</evidence>
<organism evidence="3 4">
    <name type="scientific">Peribacillus cavernae</name>
    <dbReference type="NCBI Taxonomy" id="1674310"/>
    <lineage>
        <taxon>Bacteria</taxon>
        <taxon>Bacillati</taxon>
        <taxon>Bacillota</taxon>
        <taxon>Bacilli</taxon>
        <taxon>Bacillales</taxon>
        <taxon>Bacillaceae</taxon>
        <taxon>Peribacillus</taxon>
    </lineage>
</organism>
<feature type="transmembrane region" description="Helical" evidence="2">
    <location>
        <begin position="6"/>
        <end position="24"/>
    </location>
</feature>
<proteinExistence type="predicted"/>
<keyword evidence="4" id="KW-1185">Reference proteome</keyword>
<dbReference type="AlphaFoldDB" id="A0A3S1B692"/>
<feature type="region of interest" description="Disordered" evidence="1">
    <location>
        <begin position="45"/>
        <end position="67"/>
    </location>
</feature>
<keyword evidence="2" id="KW-1133">Transmembrane helix</keyword>
<name>A0A3S1B692_9BACI</name>
<accession>A0A3S1B692</accession>
<reference evidence="3 4" key="1">
    <citation type="submission" date="2018-12" db="EMBL/GenBank/DDBJ databases">
        <title>Bacillus chawlae sp. nov., Bacillus glennii sp. nov., and Bacillus saganii sp. nov. Isolated from the Vehicle Assembly Building at Kennedy Space Center where the Viking Spacecraft were Assembled.</title>
        <authorList>
            <person name="Seuylemezian A."/>
            <person name="Vaishampayan P."/>
        </authorList>
    </citation>
    <scope>NUCLEOTIDE SEQUENCE [LARGE SCALE GENOMIC DNA]</scope>
    <source>
        <strain evidence="3 4">L5</strain>
    </source>
</reference>
<sequence length="67" mass="7184">MEKQQIWLPLLASAGIGAAAYYSMTKGQKSIGQSVQQFVPLMAGMGGQGQQTQNTQQNQQAANTQLQ</sequence>
<keyword evidence="2" id="KW-0472">Membrane</keyword>
<keyword evidence="2" id="KW-0812">Transmembrane</keyword>
<dbReference type="Proteomes" id="UP000267430">
    <property type="component" value="Unassembled WGS sequence"/>
</dbReference>
<gene>
    <name evidence="3" type="ORF">ELQ35_10440</name>
</gene>
<comment type="caution">
    <text evidence="3">The sequence shown here is derived from an EMBL/GenBank/DDBJ whole genome shotgun (WGS) entry which is preliminary data.</text>
</comment>
<evidence type="ECO:0000313" key="3">
    <source>
        <dbReference type="EMBL" id="RUQ29369.1"/>
    </source>
</evidence>
<feature type="compositionally biased region" description="Low complexity" evidence="1">
    <location>
        <begin position="50"/>
        <end position="67"/>
    </location>
</feature>
<evidence type="ECO:0000313" key="4">
    <source>
        <dbReference type="Proteomes" id="UP000267430"/>
    </source>
</evidence>